<protein>
    <recommendedName>
        <fullName evidence="7">Rieske domain-containing protein</fullName>
    </recommendedName>
</protein>
<dbReference type="Proteomes" id="UP000282892">
    <property type="component" value="Chromosome"/>
</dbReference>
<evidence type="ECO:0000256" key="6">
    <source>
        <dbReference type="ARBA" id="ARBA00038001"/>
    </source>
</evidence>
<evidence type="ECO:0000256" key="1">
    <source>
        <dbReference type="ARBA" id="ARBA00022714"/>
    </source>
</evidence>
<proteinExistence type="inferred from homology"/>
<dbReference type="PROSITE" id="PS51296">
    <property type="entry name" value="RIESKE"/>
    <property type="match status" value="1"/>
</dbReference>
<evidence type="ECO:0000256" key="2">
    <source>
        <dbReference type="ARBA" id="ARBA00022723"/>
    </source>
</evidence>
<dbReference type="InterPro" id="IPR036922">
    <property type="entry name" value="Rieske_2Fe-2S_sf"/>
</dbReference>
<reference evidence="8 9" key="1">
    <citation type="submission" date="2017-07" db="EMBL/GenBank/DDBJ databases">
        <title>The complete genome sequence of Bacillus mesonae strain H20-5, an efficient strain improving plant abiotic stress resistance.</title>
        <authorList>
            <person name="Kim S.Y."/>
            <person name="Song H."/>
            <person name="Sang M.K."/>
            <person name="Weon H.-Y."/>
            <person name="Song J."/>
        </authorList>
    </citation>
    <scope>NUCLEOTIDE SEQUENCE [LARGE SCALE GENOMIC DNA]</scope>
    <source>
        <strain evidence="8 9">H20-5</strain>
    </source>
</reference>
<evidence type="ECO:0000256" key="3">
    <source>
        <dbReference type="ARBA" id="ARBA00023004"/>
    </source>
</evidence>
<dbReference type="AlphaFoldDB" id="A0A3Q9QUD0"/>
<dbReference type="STRING" id="1193713.GCA_001636315_04446"/>
<keyword evidence="3" id="KW-0408">Iron</keyword>
<dbReference type="OrthoDB" id="9802613at2"/>
<evidence type="ECO:0000313" key="8">
    <source>
        <dbReference type="EMBL" id="AZU61588.1"/>
    </source>
</evidence>
<evidence type="ECO:0000259" key="7">
    <source>
        <dbReference type="PROSITE" id="PS51296"/>
    </source>
</evidence>
<name>A0A3Q9QUD0_9BACI</name>
<dbReference type="EMBL" id="CP022572">
    <property type="protein sequence ID" value="AZU61588.1"/>
    <property type="molecule type" value="Genomic_DNA"/>
</dbReference>
<keyword evidence="2" id="KW-0479">Metal-binding</keyword>
<sequence>MSEMKKLGNIKDLIEGELFTYFVDNSSIAVTKIGESVFAIENLCSHAKCNLDEGLIEEETVVCPCHGAVFDLHTGDPLNPPATKPIKIFQVSISGEELYIKL</sequence>
<keyword evidence="4" id="KW-0411">Iron-sulfur</keyword>
<evidence type="ECO:0000313" key="9">
    <source>
        <dbReference type="Proteomes" id="UP000282892"/>
    </source>
</evidence>
<keyword evidence="1" id="KW-0001">2Fe-2S</keyword>
<comment type="cofactor">
    <cofactor evidence="5">
        <name>[2Fe-2S] cluster</name>
        <dbReference type="ChEBI" id="CHEBI:190135"/>
    </cofactor>
</comment>
<evidence type="ECO:0000256" key="4">
    <source>
        <dbReference type="ARBA" id="ARBA00023014"/>
    </source>
</evidence>
<dbReference type="InterPro" id="IPR017941">
    <property type="entry name" value="Rieske_2Fe-2S"/>
</dbReference>
<feature type="domain" description="Rieske" evidence="7">
    <location>
        <begin position="5"/>
        <end position="100"/>
    </location>
</feature>
<dbReference type="SUPFAM" id="SSF50022">
    <property type="entry name" value="ISP domain"/>
    <property type="match status" value="1"/>
</dbReference>
<organism evidence="8 9">
    <name type="scientific">Neobacillus mesonae</name>
    <dbReference type="NCBI Taxonomy" id="1193713"/>
    <lineage>
        <taxon>Bacteria</taxon>
        <taxon>Bacillati</taxon>
        <taxon>Bacillota</taxon>
        <taxon>Bacilli</taxon>
        <taxon>Bacillales</taxon>
        <taxon>Bacillaceae</taxon>
        <taxon>Neobacillus</taxon>
    </lineage>
</organism>
<dbReference type="Pfam" id="PF00355">
    <property type="entry name" value="Rieske"/>
    <property type="match status" value="1"/>
</dbReference>
<dbReference type="PANTHER" id="PTHR21496">
    <property type="entry name" value="FERREDOXIN-RELATED"/>
    <property type="match status" value="1"/>
</dbReference>
<dbReference type="GO" id="GO:0046872">
    <property type="term" value="F:metal ion binding"/>
    <property type="evidence" value="ECO:0007669"/>
    <property type="project" value="UniProtKB-KW"/>
</dbReference>
<dbReference type="GO" id="GO:0016705">
    <property type="term" value="F:oxidoreductase activity, acting on paired donors, with incorporation or reduction of molecular oxygen"/>
    <property type="evidence" value="ECO:0007669"/>
    <property type="project" value="UniProtKB-ARBA"/>
</dbReference>
<dbReference type="RefSeq" id="WP_127486369.1">
    <property type="nucleotide sequence ID" value="NZ_CP022572.1"/>
</dbReference>
<evidence type="ECO:0000256" key="5">
    <source>
        <dbReference type="ARBA" id="ARBA00034078"/>
    </source>
</evidence>
<gene>
    <name evidence="8" type="ORF">CHR53_10055</name>
</gene>
<keyword evidence="9" id="KW-1185">Reference proteome</keyword>
<comment type="similarity">
    <text evidence="6">Belongs to the bacterial ring-hydroxylating dioxygenase ferredoxin component family.</text>
</comment>
<dbReference type="Gene3D" id="2.102.10.10">
    <property type="entry name" value="Rieske [2Fe-2S] iron-sulphur domain"/>
    <property type="match status" value="1"/>
</dbReference>
<dbReference type="GO" id="GO:0004497">
    <property type="term" value="F:monooxygenase activity"/>
    <property type="evidence" value="ECO:0007669"/>
    <property type="project" value="UniProtKB-ARBA"/>
</dbReference>
<dbReference type="KEGG" id="nmk:CHR53_10055"/>
<accession>A0A3Q9QUD0</accession>
<dbReference type="PANTHER" id="PTHR21496:SF0">
    <property type="entry name" value="RIESKE DOMAIN-CONTAINING PROTEIN"/>
    <property type="match status" value="1"/>
</dbReference>
<dbReference type="GO" id="GO:0051537">
    <property type="term" value="F:2 iron, 2 sulfur cluster binding"/>
    <property type="evidence" value="ECO:0007669"/>
    <property type="project" value="UniProtKB-KW"/>
</dbReference>